<dbReference type="Ensembl" id="ENSCPBT00000027900.1">
    <property type="protein sequence ID" value="ENSCPBP00000023694.1"/>
    <property type="gene ID" value="ENSCPBG00000016836.1"/>
</dbReference>
<dbReference type="Proteomes" id="UP000694380">
    <property type="component" value="Unplaced"/>
</dbReference>
<evidence type="ECO:0000256" key="2">
    <source>
        <dbReference type="ARBA" id="ARBA00023157"/>
    </source>
</evidence>
<evidence type="ECO:0000313" key="7">
    <source>
        <dbReference type="Proteomes" id="UP000694380"/>
    </source>
</evidence>
<keyword evidence="3" id="KW-0393">Immunoglobulin domain</keyword>
<dbReference type="PANTHER" id="PTHR11738:SF186">
    <property type="entry name" value="OSTEOCLAST-ASSOCIATED IMMUNOGLOBULIN-LIKE RECEPTOR"/>
    <property type="match status" value="1"/>
</dbReference>
<feature type="domain" description="Ig-like" evidence="5">
    <location>
        <begin position="339"/>
        <end position="423"/>
    </location>
</feature>
<dbReference type="Gene3D" id="2.60.40.10">
    <property type="entry name" value="Immunoglobulins"/>
    <property type="match status" value="4"/>
</dbReference>
<dbReference type="InterPro" id="IPR003598">
    <property type="entry name" value="Ig_sub2"/>
</dbReference>
<reference evidence="6" key="2">
    <citation type="submission" date="2025-09" db="UniProtKB">
        <authorList>
            <consortium name="Ensembl"/>
        </authorList>
    </citation>
    <scope>IDENTIFICATION</scope>
</reference>
<protein>
    <recommendedName>
        <fullName evidence="5">Ig-like domain-containing protein</fullName>
    </recommendedName>
</protein>
<dbReference type="GO" id="GO:0002764">
    <property type="term" value="P:immune response-regulating signaling pathway"/>
    <property type="evidence" value="ECO:0007669"/>
    <property type="project" value="TreeGrafter"/>
</dbReference>
<feature type="compositionally biased region" description="Pro residues" evidence="4">
    <location>
        <begin position="505"/>
        <end position="516"/>
    </location>
</feature>
<evidence type="ECO:0000256" key="3">
    <source>
        <dbReference type="ARBA" id="ARBA00023319"/>
    </source>
</evidence>
<dbReference type="SMART" id="SM00409">
    <property type="entry name" value="IG"/>
    <property type="match status" value="4"/>
</dbReference>
<dbReference type="Pfam" id="PF13895">
    <property type="entry name" value="Ig_2"/>
    <property type="match status" value="3"/>
</dbReference>
<dbReference type="FunFam" id="2.60.40.10:FF:000049">
    <property type="entry name" value="Leukocyte immunoglobulin-like receptor subfamily B member 1"/>
    <property type="match status" value="4"/>
</dbReference>
<sequence>EGLGLGRLQKTLMGGTPPRPLTIICLGRTRFVSPPLTACLFVNPEGSYPKPSISVSPGGVIPVGGNITIRCQHQHLGMRFLLYKAGVGKYLNYTDPAGYMAEFPITSARREHGGSYTCRYSNRTIQTAYSEPSDPVQIIVAGQGYPKPSISLSPSGGVSLGGAVSVWCRGQRRGVRFVLNKERRHFPPVDSDDNEAVFSISNVRREDRGSYSCYYHSRSEPFAVSYPSDPVELVVRGEGLGSAPSISLSPTGVTAPGADVTIRCQGQRRDVRFFLHKAGDQNPQQHMDPAGDGAEFRIPTVGRQHGGSYNCSYRPRSEQGAVSPLCNTCLLLKAGREYPKRPIWVSPSRVVALGGNITIRCESQYPGMDFFLRKAGHPNPQMKRVYGRTVAEFPISSVSRENGGSYTCDYRPITAQNRSSYLSDPVEIIVGGEGGAQLSVPAPSPTRSQTLRGSLHQWDTQSQALIGDRKSRRVNLPLPPVHALVLCCPLLVQITPAEIKAQHQQPPPPSQAPHPCCPVGGEWPSAGTRGSRLAHGGFWFVSLCRKRSRTETKQVGTRLLPTPARPAGVTGLLGSVPAQGGEWGLVVRTGWLGARTPGFSPWSGRGVGSSGWGKVELGNRVQCEAGWGALWLCWGISLRLGGYDIYKGIFSLLMPALWGC</sequence>
<evidence type="ECO:0000256" key="4">
    <source>
        <dbReference type="SAM" id="MobiDB-lite"/>
    </source>
</evidence>
<evidence type="ECO:0000256" key="1">
    <source>
        <dbReference type="ARBA" id="ARBA00022729"/>
    </source>
</evidence>
<organism evidence="6 7">
    <name type="scientific">Chrysemys picta bellii</name>
    <name type="common">Western painted turtle</name>
    <name type="synonym">Emys bellii</name>
    <dbReference type="NCBI Taxonomy" id="8478"/>
    <lineage>
        <taxon>Eukaryota</taxon>
        <taxon>Metazoa</taxon>
        <taxon>Chordata</taxon>
        <taxon>Craniata</taxon>
        <taxon>Vertebrata</taxon>
        <taxon>Euteleostomi</taxon>
        <taxon>Archelosauria</taxon>
        <taxon>Testudinata</taxon>
        <taxon>Testudines</taxon>
        <taxon>Cryptodira</taxon>
        <taxon>Durocryptodira</taxon>
        <taxon>Testudinoidea</taxon>
        <taxon>Emydidae</taxon>
        <taxon>Chrysemys</taxon>
    </lineage>
</organism>
<dbReference type="InterPro" id="IPR036179">
    <property type="entry name" value="Ig-like_dom_sf"/>
</dbReference>
<keyword evidence="1" id="KW-0732">Signal</keyword>
<dbReference type="InterPro" id="IPR003599">
    <property type="entry name" value="Ig_sub"/>
</dbReference>
<dbReference type="SUPFAM" id="SSF48726">
    <property type="entry name" value="Immunoglobulin"/>
    <property type="match status" value="4"/>
</dbReference>
<dbReference type="InterPro" id="IPR007110">
    <property type="entry name" value="Ig-like_dom"/>
</dbReference>
<feature type="region of interest" description="Disordered" evidence="4">
    <location>
        <begin position="435"/>
        <end position="454"/>
    </location>
</feature>
<proteinExistence type="predicted"/>
<evidence type="ECO:0000313" key="6">
    <source>
        <dbReference type="Ensembl" id="ENSCPBP00000023694.1"/>
    </source>
</evidence>
<dbReference type="InterPro" id="IPR050412">
    <property type="entry name" value="Ig-like_Receptors_ImmuneReg"/>
</dbReference>
<evidence type="ECO:0000259" key="5">
    <source>
        <dbReference type="PROSITE" id="PS50835"/>
    </source>
</evidence>
<dbReference type="PROSITE" id="PS50835">
    <property type="entry name" value="IG_LIKE"/>
    <property type="match status" value="1"/>
</dbReference>
<feature type="region of interest" description="Disordered" evidence="4">
    <location>
        <begin position="501"/>
        <end position="523"/>
    </location>
</feature>
<feature type="compositionally biased region" description="Polar residues" evidence="4">
    <location>
        <begin position="445"/>
        <end position="454"/>
    </location>
</feature>
<dbReference type="InterPro" id="IPR013783">
    <property type="entry name" value="Ig-like_fold"/>
</dbReference>
<keyword evidence="2" id="KW-1015">Disulfide bond</keyword>
<reference evidence="6" key="1">
    <citation type="submission" date="2025-08" db="UniProtKB">
        <authorList>
            <consortium name="Ensembl"/>
        </authorList>
    </citation>
    <scope>IDENTIFICATION</scope>
</reference>
<accession>A0A8C3HV15</accession>
<keyword evidence="7" id="KW-1185">Reference proteome</keyword>
<dbReference type="SMART" id="SM00408">
    <property type="entry name" value="IGc2"/>
    <property type="match status" value="4"/>
</dbReference>
<dbReference type="GeneTree" id="ENSGT01150000286974"/>
<name>A0A8C3HV15_CHRPI</name>
<dbReference type="PANTHER" id="PTHR11738">
    <property type="entry name" value="MHC CLASS I NK CELL RECEPTOR"/>
    <property type="match status" value="1"/>
</dbReference>
<dbReference type="AlphaFoldDB" id="A0A8C3HV15"/>